<dbReference type="GO" id="GO:0008610">
    <property type="term" value="P:lipid biosynthetic process"/>
    <property type="evidence" value="ECO:0007669"/>
    <property type="project" value="TreeGrafter"/>
</dbReference>
<dbReference type="InterPro" id="IPR001031">
    <property type="entry name" value="Thioesterase"/>
</dbReference>
<dbReference type="OrthoDB" id="2213423at2"/>
<evidence type="ECO:0000313" key="4">
    <source>
        <dbReference type="Proteomes" id="UP000002215"/>
    </source>
</evidence>
<dbReference type="Pfam" id="PF00975">
    <property type="entry name" value="Thioesterase"/>
    <property type="match status" value="1"/>
</dbReference>
<proteinExistence type="inferred from homology"/>
<protein>
    <submittedName>
        <fullName evidence="3">Thioesterase</fullName>
    </submittedName>
</protein>
<evidence type="ECO:0000313" key="3">
    <source>
        <dbReference type="EMBL" id="ACU60888.1"/>
    </source>
</evidence>
<dbReference type="InterPro" id="IPR012223">
    <property type="entry name" value="TEII"/>
</dbReference>
<dbReference type="EMBL" id="CP001699">
    <property type="protein sequence ID" value="ACU60888.1"/>
    <property type="molecule type" value="Genomic_DNA"/>
</dbReference>
<dbReference type="Gene3D" id="3.40.50.1820">
    <property type="entry name" value="alpha/beta hydrolase"/>
    <property type="match status" value="1"/>
</dbReference>
<comment type="similarity">
    <text evidence="1">Belongs to the thioesterase family.</text>
</comment>
<dbReference type="Proteomes" id="UP000002215">
    <property type="component" value="Chromosome"/>
</dbReference>
<dbReference type="KEGG" id="cpi:Cpin_3421"/>
<dbReference type="RefSeq" id="WP_012791064.1">
    <property type="nucleotide sequence ID" value="NC_013132.1"/>
</dbReference>
<dbReference type="AlphaFoldDB" id="A0A979GRE9"/>
<name>A0A979GRE9_CHIPD</name>
<evidence type="ECO:0000259" key="2">
    <source>
        <dbReference type="Pfam" id="PF00975"/>
    </source>
</evidence>
<reference evidence="3 4" key="2">
    <citation type="journal article" date="2010" name="Stand. Genomic Sci.">
        <title>Complete genome sequence of Chitinophaga pinensis type strain (UQM 2034).</title>
        <authorList>
            <person name="Glavina Del Rio T."/>
            <person name="Abt B."/>
            <person name="Spring S."/>
            <person name="Lapidus A."/>
            <person name="Nolan M."/>
            <person name="Tice H."/>
            <person name="Copeland A."/>
            <person name="Cheng J.F."/>
            <person name="Chen F."/>
            <person name="Bruce D."/>
            <person name="Goodwin L."/>
            <person name="Pitluck S."/>
            <person name="Ivanova N."/>
            <person name="Mavromatis K."/>
            <person name="Mikhailova N."/>
            <person name="Pati A."/>
            <person name="Chen A."/>
            <person name="Palaniappan K."/>
            <person name="Land M."/>
            <person name="Hauser L."/>
            <person name="Chang Y.J."/>
            <person name="Jeffries C.D."/>
            <person name="Chain P."/>
            <person name="Saunders E."/>
            <person name="Detter J.C."/>
            <person name="Brettin T."/>
            <person name="Rohde M."/>
            <person name="Goker M."/>
            <person name="Bristow J."/>
            <person name="Eisen J.A."/>
            <person name="Markowitz V."/>
            <person name="Hugenholtz P."/>
            <person name="Kyrpides N.C."/>
            <person name="Klenk H.P."/>
            <person name="Lucas S."/>
        </authorList>
    </citation>
    <scope>NUCLEOTIDE SEQUENCE [LARGE SCALE GENOMIC DNA]</scope>
    <source>
        <strain evidence="4">ATCC 43595 / DSM 2588 / LMG 13176 / NBRC 15968 / NCIMB 11800 / UQM 2034</strain>
    </source>
</reference>
<reference evidence="4" key="1">
    <citation type="submission" date="2009-08" db="EMBL/GenBank/DDBJ databases">
        <title>The complete genome of Chitinophaga pinensis DSM 2588.</title>
        <authorList>
            <consortium name="US DOE Joint Genome Institute (JGI-PGF)"/>
            <person name="Lucas S."/>
            <person name="Copeland A."/>
            <person name="Lapidus A."/>
            <person name="Glavina del Rio T."/>
            <person name="Dalin E."/>
            <person name="Tice H."/>
            <person name="Bruce D."/>
            <person name="Goodwin L."/>
            <person name="Pitluck S."/>
            <person name="Kyrpides N."/>
            <person name="Mavromatis K."/>
            <person name="Ivanova N."/>
            <person name="Mikhailova N."/>
            <person name="Sims D."/>
            <person name="Meinche L."/>
            <person name="Brettin T."/>
            <person name="Detter J.C."/>
            <person name="Han C."/>
            <person name="Larimer F."/>
            <person name="Land M."/>
            <person name="Hauser L."/>
            <person name="Markowitz V."/>
            <person name="Cheng J.-F."/>
            <person name="Hugenholtz P."/>
            <person name="Woyke T."/>
            <person name="Wu D."/>
            <person name="Spring S."/>
            <person name="Klenk H.-P."/>
            <person name="Eisen J.A."/>
        </authorList>
    </citation>
    <scope>NUCLEOTIDE SEQUENCE [LARGE SCALE GENOMIC DNA]</scope>
    <source>
        <strain evidence="4">ATCC 43595 / DSM 2588 / LMG 13176 / NBRC 15968 / NCIMB 11800 / UQM 2034</strain>
    </source>
</reference>
<evidence type="ECO:0000256" key="1">
    <source>
        <dbReference type="ARBA" id="ARBA00007169"/>
    </source>
</evidence>
<organism evidence="3 4">
    <name type="scientific">Chitinophaga pinensis (strain ATCC 43595 / DSM 2588 / LMG 13176 / NBRC 15968 / NCIMB 11800 / UQM 2034)</name>
    <dbReference type="NCBI Taxonomy" id="485918"/>
    <lineage>
        <taxon>Bacteria</taxon>
        <taxon>Pseudomonadati</taxon>
        <taxon>Bacteroidota</taxon>
        <taxon>Chitinophagia</taxon>
        <taxon>Chitinophagales</taxon>
        <taxon>Chitinophagaceae</taxon>
        <taxon>Chitinophaga</taxon>
    </lineage>
</organism>
<accession>A0A979GRE9</accession>
<feature type="domain" description="Thioesterase" evidence="2">
    <location>
        <begin position="3"/>
        <end position="224"/>
    </location>
</feature>
<dbReference type="PANTHER" id="PTHR11487:SF0">
    <property type="entry name" value="S-ACYL FATTY ACID SYNTHASE THIOESTERASE, MEDIUM CHAIN"/>
    <property type="match status" value="1"/>
</dbReference>
<gene>
    <name evidence="3" type="ordered locus">Cpin_3421</name>
</gene>
<sequence length="228" mass="26062">MNIFSIPFAGGSVYSLKPFEIYMNEGVCWIPLEPPGRGRRIREPLIRDLQLMASDIFNQIRSDLTTPYAFYGHSMGALLAYLVTRMALDADLPPPTRLFLSGCGAPASKSKLPGRHKLPKTEFWKALKDLGGSPDEILQNEDLQHYFEPILRADFEAIEKYHYQQTTPFDIPVTVIIGYDEFVTREEAEQWQMETLAPIDVISYPGNHFFIFDRAFDIARLIKKTLNV</sequence>
<dbReference type="PANTHER" id="PTHR11487">
    <property type="entry name" value="THIOESTERASE"/>
    <property type="match status" value="1"/>
</dbReference>
<dbReference type="SUPFAM" id="SSF53474">
    <property type="entry name" value="alpha/beta-Hydrolases"/>
    <property type="match status" value="1"/>
</dbReference>
<dbReference type="InterPro" id="IPR029058">
    <property type="entry name" value="AB_hydrolase_fold"/>
</dbReference>